<dbReference type="Gene3D" id="1.10.8.60">
    <property type="match status" value="1"/>
</dbReference>
<evidence type="ECO:0000259" key="3">
    <source>
        <dbReference type="Pfam" id="PF17862"/>
    </source>
</evidence>
<protein>
    <submittedName>
        <fullName evidence="5">AAA ATPase AAA+ lid domain-containing protein</fullName>
    </submittedName>
</protein>
<keyword evidence="2" id="KW-0067">ATP-binding</keyword>
<dbReference type="FunFam" id="1.10.8.60:FF:000005">
    <property type="entry name" value="26S protease regulatory subunit 7"/>
    <property type="match status" value="1"/>
</dbReference>
<dbReference type="GO" id="GO:0005524">
    <property type="term" value="F:ATP binding"/>
    <property type="evidence" value="ECO:0007669"/>
    <property type="project" value="UniProtKB-KW"/>
</dbReference>
<keyword evidence="4" id="KW-1185">Reference proteome</keyword>
<dbReference type="WBParaSite" id="PSAMB.scaffold54size92479.g1323.t1">
    <property type="protein sequence ID" value="PSAMB.scaffold54size92479.g1323.t1"/>
    <property type="gene ID" value="PSAMB.scaffold54size92479.g1323"/>
</dbReference>
<feature type="domain" description="AAA ATPase AAA+ lid" evidence="3">
    <location>
        <begin position="50"/>
        <end position="93"/>
    </location>
</feature>
<accession>A0A914X096</accession>
<evidence type="ECO:0000256" key="2">
    <source>
        <dbReference type="ARBA" id="ARBA00022840"/>
    </source>
</evidence>
<keyword evidence="1" id="KW-0547">Nucleotide-binding</keyword>
<dbReference type="Pfam" id="PF17862">
    <property type="entry name" value="AAA_lid_3"/>
    <property type="match status" value="1"/>
</dbReference>
<dbReference type="InterPro" id="IPR050221">
    <property type="entry name" value="26S_Proteasome_ATPase"/>
</dbReference>
<proteinExistence type="predicted"/>
<reference evidence="5" key="1">
    <citation type="submission" date="2022-11" db="UniProtKB">
        <authorList>
            <consortium name="WormBaseParasite"/>
        </authorList>
    </citation>
    <scope>IDENTIFICATION</scope>
</reference>
<sequence length="203" mass="22155">MATNRPDTLDPALVRPGRLDRKIEFALPELEGRAHIFKIHAKQMSVERNIRYDLLARLCPNSTGAEIRSVCTEAGMFAIRARRKVATEKDFLEAINKVYKRSCSRCFARAKGRTLENRSDPWPLRSTIARGVGPSSNGGPPFDRAPAVSACIAGPAPSDLGRIDSLRRPDSHAIRSPPPQIVACDWLFVAGGGTHADGAQPDC</sequence>
<dbReference type="InterPro" id="IPR041569">
    <property type="entry name" value="AAA_lid_3"/>
</dbReference>
<dbReference type="AlphaFoldDB" id="A0A914X096"/>
<evidence type="ECO:0000256" key="1">
    <source>
        <dbReference type="ARBA" id="ARBA00022741"/>
    </source>
</evidence>
<dbReference type="InterPro" id="IPR027417">
    <property type="entry name" value="P-loop_NTPase"/>
</dbReference>
<evidence type="ECO:0000313" key="5">
    <source>
        <dbReference type="WBParaSite" id="PSAMB.scaffold54size92479.g1323.t1"/>
    </source>
</evidence>
<name>A0A914X096_9BILA</name>
<dbReference type="Gene3D" id="3.40.50.300">
    <property type="entry name" value="P-loop containing nucleotide triphosphate hydrolases"/>
    <property type="match status" value="1"/>
</dbReference>
<dbReference type="PANTHER" id="PTHR23073">
    <property type="entry name" value="26S PROTEASOME REGULATORY SUBUNIT"/>
    <property type="match status" value="1"/>
</dbReference>
<dbReference type="SUPFAM" id="SSF52540">
    <property type="entry name" value="P-loop containing nucleoside triphosphate hydrolases"/>
    <property type="match status" value="1"/>
</dbReference>
<organism evidence="4 5">
    <name type="scientific">Plectus sambesii</name>
    <dbReference type="NCBI Taxonomy" id="2011161"/>
    <lineage>
        <taxon>Eukaryota</taxon>
        <taxon>Metazoa</taxon>
        <taxon>Ecdysozoa</taxon>
        <taxon>Nematoda</taxon>
        <taxon>Chromadorea</taxon>
        <taxon>Plectida</taxon>
        <taxon>Plectina</taxon>
        <taxon>Plectoidea</taxon>
        <taxon>Plectidae</taxon>
        <taxon>Plectus</taxon>
    </lineage>
</organism>
<dbReference type="Proteomes" id="UP000887566">
    <property type="component" value="Unplaced"/>
</dbReference>
<evidence type="ECO:0000313" key="4">
    <source>
        <dbReference type="Proteomes" id="UP000887566"/>
    </source>
</evidence>